<reference evidence="2" key="1">
    <citation type="submission" date="2022-08" db="EMBL/GenBank/DDBJ databases">
        <title>Complete Genome Sequences of 2 Bosea sp. soil isolates.</title>
        <authorList>
            <person name="Alvarez Arevalo M."/>
            <person name="Sterndorff E.B."/>
            <person name="Faurdal D."/>
            <person name="Joergensen T.S."/>
            <person name="Weber T."/>
        </authorList>
    </citation>
    <scope>NUCLEOTIDE SEQUENCE</scope>
    <source>
        <strain evidence="2">NBC_00436</strain>
    </source>
</reference>
<gene>
    <name evidence="2" type="ORF">NWE54_07540</name>
</gene>
<protein>
    <submittedName>
        <fullName evidence="2">Uncharacterized protein</fullName>
    </submittedName>
</protein>
<proteinExistence type="predicted"/>
<sequence>MTLKTSTTGLTSAAAVDAQWLEIEERLAAMEGGGLIKDEIMGVVQDPVDHSLIFPVTAKKADLFSSDEYSPSLVASFESLRSAIRRSRARNRASTHQRSTLADPRESSFPIL</sequence>
<name>A0A9E8CQV5_9HYPH</name>
<organism evidence="2">
    <name type="scientific">Bosea sp. NBC_00436</name>
    <dbReference type="NCBI Taxonomy" id="2969620"/>
    <lineage>
        <taxon>Bacteria</taxon>
        <taxon>Pseudomonadati</taxon>
        <taxon>Pseudomonadota</taxon>
        <taxon>Alphaproteobacteria</taxon>
        <taxon>Hyphomicrobiales</taxon>
        <taxon>Boseaceae</taxon>
        <taxon>Bosea</taxon>
    </lineage>
</organism>
<accession>A0A9E8CQV5</accession>
<dbReference type="AlphaFoldDB" id="A0A9E8CQV5"/>
<feature type="region of interest" description="Disordered" evidence="1">
    <location>
        <begin position="86"/>
        <end position="112"/>
    </location>
</feature>
<evidence type="ECO:0000313" key="2">
    <source>
        <dbReference type="EMBL" id="UZF88634.1"/>
    </source>
</evidence>
<feature type="compositionally biased region" description="Basic residues" evidence="1">
    <location>
        <begin position="86"/>
        <end position="95"/>
    </location>
</feature>
<dbReference type="EMBL" id="CP102774">
    <property type="protein sequence ID" value="UZF88634.1"/>
    <property type="molecule type" value="Genomic_DNA"/>
</dbReference>
<evidence type="ECO:0000256" key="1">
    <source>
        <dbReference type="SAM" id="MobiDB-lite"/>
    </source>
</evidence>